<dbReference type="SUPFAM" id="SSF50405">
    <property type="entry name" value="Actin-crosslinking proteins"/>
    <property type="match status" value="2"/>
</dbReference>
<evidence type="ECO:0008006" key="6">
    <source>
        <dbReference type="Google" id="ProtNLM"/>
    </source>
</evidence>
<dbReference type="FunFam" id="2.80.10.50:FF:000067">
    <property type="entry name" value="BnaC05g19630D protein"/>
    <property type="match status" value="2"/>
</dbReference>
<gene>
    <name evidence="4" type="ORF">D0Y65_002762</name>
</gene>
<name>A0A445LIK9_GLYSO</name>
<accession>A0A445LIK9</accession>
<dbReference type="PANTHER" id="PTHR31205">
    <property type="entry name" value="ACTIN CROSS-LINKING PROTEIN (DUF569)"/>
    <property type="match status" value="1"/>
</dbReference>
<evidence type="ECO:0000259" key="3">
    <source>
        <dbReference type="Pfam" id="PF22932"/>
    </source>
</evidence>
<evidence type="ECO:0000313" key="4">
    <source>
        <dbReference type="EMBL" id="RZC23068.1"/>
    </source>
</evidence>
<dbReference type="Gene3D" id="2.80.10.50">
    <property type="match status" value="2"/>
</dbReference>
<evidence type="ECO:0000256" key="1">
    <source>
        <dbReference type="SAM" id="MobiDB-lite"/>
    </source>
</evidence>
<dbReference type="CDD" id="cd23340">
    <property type="entry name" value="beta-trefoil_FSCN_ACP-like"/>
    <property type="match status" value="2"/>
</dbReference>
<evidence type="ECO:0000313" key="5">
    <source>
        <dbReference type="Proteomes" id="UP000289340"/>
    </source>
</evidence>
<dbReference type="PANTHER" id="PTHR31205:SF69">
    <property type="entry name" value="ACTIN CROSS-LINKING PROTEIN (DUF569)"/>
    <property type="match status" value="1"/>
</dbReference>
<feature type="compositionally biased region" description="Polar residues" evidence="1">
    <location>
        <begin position="403"/>
        <end position="413"/>
    </location>
</feature>
<protein>
    <recommendedName>
        <fullName evidence="6">DUF569 domain-containing protein</fullName>
    </recommendedName>
</protein>
<evidence type="ECO:0000259" key="2">
    <source>
        <dbReference type="Pfam" id="PF04601"/>
    </source>
</evidence>
<dbReference type="AlphaFoldDB" id="A0A445LIK9"/>
<dbReference type="Pfam" id="PF04601">
    <property type="entry name" value="DUF569"/>
    <property type="match status" value="2"/>
</dbReference>
<feature type="domain" description="DUF569" evidence="2">
    <location>
        <begin position="219"/>
        <end position="360"/>
    </location>
</feature>
<feature type="domain" description="DUF569" evidence="3">
    <location>
        <begin position="421"/>
        <end position="498"/>
    </location>
</feature>
<organism evidence="4 5">
    <name type="scientific">Glycine soja</name>
    <name type="common">Wild soybean</name>
    <dbReference type="NCBI Taxonomy" id="3848"/>
    <lineage>
        <taxon>Eukaryota</taxon>
        <taxon>Viridiplantae</taxon>
        <taxon>Streptophyta</taxon>
        <taxon>Embryophyta</taxon>
        <taxon>Tracheophyta</taxon>
        <taxon>Spermatophyta</taxon>
        <taxon>Magnoliopsida</taxon>
        <taxon>eudicotyledons</taxon>
        <taxon>Gunneridae</taxon>
        <taxon>Pentapetalae</taxon>
        <taxon>rosids</taxon>
        <taxon>fabids</taxon>
        <taxon>Fabales</taxon>
        <taxon>Fabaceae</taxon>
        <taxon>Papilionoideae</taxon>
        <taxon>50 kb inversion clade</taxon>
        <taxon>NPAAA clade</taxon>
        <taxon>indigoferoid/millettioid clade</taxon>
        <taxon>Phaseoleae</taxon>
        <taxon>Glycine</taxon>
        <taxon>Glycine subgen. Soja</taxon>
    </lineage>
</organism>
<proteinExistence type="predicted"/>
<dbReference type="InterPro" id="IPR008999">
    <property type="entry name" value="Actin-crosslinking"/>
</dbReference>
<dbReference type="InterPro" id="IPR007679">
    <property type="entry name" value="DUF569"/>
</dbReference>
<feature type="domain" description="DUF569" evidence="2">
    <location>
        <begin position="1"/>
        <end position="146"/>
    </location>
</feature>
<feature type="region of interest" description="Disordered" evidence="1">
    <location>
        <begin position="392"/>
        <end position="413"/>
    </location>
</feature>
<dbReference type="Pfam" id="PF22932">
    <property type="entry name" value="Ubiq_DUF_assoc"/>
    <property type="match status" value="1"/>
</dbReference>
<dbReference type="Proteomes" id="UP000289340">
    <property type="component" value="Chromosome 2"/>
</dbReference>
<sequence length="515" mass="58057">MEFFTKTSVVRLRSHLDKYLVADADGARVRQSRRGSGRVARWTVEEVIAEGGINNKVRLRSCHGRLLTATETPFLLGMTGKTVLQTEFEAGADFKHEWEVIRDGFQVRLRSWSGKFLRANGGTPPWRNTVTVDEPHSSATRDWILWDVEPVEAVEELVDEFLYENDDVVSSFASDDVLSVDSEPASPMSVFSLSSPPARRNSKLMLMQTISSNKFRTGMDFFHRAKAVRLRSHHDKYLLAEDDEDSVTQDRKGSSKSARWTVEYVAEYDNIIRLKSCYGKYLTASNHRFLLGMTGHQVLQTLPSRLDSSVEWEPVKEGGRVKLKTRYGNFLRANGGLPPWRNSVTHDIPHRTATQDWILWDVDVVEIYVNSPASHDRPSAPPLPVEDSVPILTSAQVPPPPTVSASFSRQQSNDLSPKVEGRTIYYHIAEDNGEVLDEGVQGYSLIFKGNGVEELTRKFEEETGLEGIIVCNRSPLNGKLYPLRLQLPPNTVTMRVVLVLPMSNLARDFEEQGLL</sequence>
<reference evidence="4 5" key="1">
    <citation type="submission" date="2018-09" db="EMBL/GenBank/DDBJ databases">
        <title>A high-quality reference genome of wild soybean provides a powerful tool to mine soybean genomes.</title>
        <authorList>
            <person name="Xie M."/>
            <person name="Chung C.Y.L."/>
            <person name="Li M.-W."/>
            <person name="Wong F.-L."/>
            <person name="Chan T.-F."/>
            <person name="Lam H.-M."/>
        </authorList>
    </citation>
    <scope>NUCLEOTIDE SEQUENCE [LARGE SCALE GENOMIC DNA]</scope>
    <source>
        <strain evidence="5">cv. W05</strain>
        <tissue evidence="4">Hypocotyl of etiolated seedlings</tissue>
    </source>
</reference>
<keyword evidence="5" id="KW-1185">Reference proteome</keyword>
<dbReference type="EMBL" id="QZWG01000002">
    <property type="protein sequence ID" value="RZC23068.1"/>
    <property type="molecule type" value="Genomic_DNA"/>
</dbReference>
<dbReference type="InterPro" id="IPR054726">
    <property type="entry name" value="Ubiq_DUF569-assoc"/>
</dbReference>
<dbReference type="Gramene" id="XM_028338023.1">
    <property type="protein sequence ID" value="XP_028193824.1"/>
    <property type="gene ID" value="LOC114379376"/>
</dbReference>
<comment type="caution">
    <text evidence="4">The sequence shown here is derived from an EMBL/GenBank/DDBJ whole genome shotgun (WGS) entry which is preliminary data.</text>
</comment>